<dbReference type="InterPro" id="IPR040442">
    <property type="entry name" value="Pyrv_kinase-like_dom_sf"/>
</dbReference>
<keyword evidence="13" id="KW-0460">Magnesium</keyword>
<evidence type="ECO:0000313" key="17">
    <source>
        <dbReference type="Proteomes" id="UP001499988"/>
    </source>
</evidence>
<dbReference type="EMBL" id="BAABJZ010000083">
    <property type="protein sequence ID" value="GAA4890640.1"/>
    <property type="molecule type" value="Genomic_DNA"/>
</dbReference>
<evidence type="ECO:0000256" key="12">
    <source>
        <dbReference type="ARBA" id="ARBA00022777"/>
    </source>
</evidence>
<dbReference type="SUPFAM" id="SSF55594">
    <property type="entry name" value="HPr-like"/>
    <property type="match status" value="1"/>
</dbReference>
<gene>
    <name evidence="16" type="primary">ptsP_2</name>
    <name evidence="16" type="ORF">GCM10023333_24900</name>
</gene>
<dbReference type="PANTHER" id="PTHR46244:SF6">
    <property type="entry name" value="PHOSPHOENOLPYRUVATE-PROTEIN PHOSPHOTRANSFERASE"/>
    <property type="match status" value="1"/>
</dbReference>
<dbReference type="PRINTS" id="PR01736">
    <property type="entry name" value="PHPHTRNFRASE"/>
</dbReference>
<dbReference type="SUPFAM" id="SSF47831">
    <property type="entry name" value="Enzyme I of the PEP:sugar phosphotransferase system HPr-binding (sub)domain"/>
    <property type="match status" value="1"/>
</dbReference>
<comment type="subcellular location">
    <subcellularLocation>
        <location evidence="3">Cytoplasm</location>
    </subcellularLocation>
</comment>
<dbReference type="SUPFAM" id="SSF51261">
    <property type="entry name" value="Duplicated hybrid motif"/>
    <property type="match status" value="1"/>
</dbReference>
<dbReference type="InterPro" id="IPR001020">
    <property type="entry name" value="PTS_HPr_His_P_site"/>
</dbReference>
<dbReference type="CDD" id="cd00367">
    <property type="entry name" value="PTS-HPr_like"/>
    <property type="match status" value="1"/>
</dbReference>
<evidence type="ECO:0000256" key="2">
    <source>
        <dbReference type="ARBA" id="ARBA00001946"/>
    </source>
</evidence>
<dbReference type="PRINTS" id="PR00107">
    <property type="entry name" value="PHOSPHOCPHPR"/>
</dbReference>
<dbReference type="RefSeq" id="WP_345335730.1">
    <property type="nucleotide sequence ID" value="NZ_BAABJZ010000083.1"/>
</dbReference>
<evidence type="ECO:0000256" key="5">
    <source>
        <dbReference type="ARBA" id="ARBA00012232"/>
    </source>
</evidence>
<dbReference type="SUPFAM" id="SSF52009">
    <property type="entry name" value="Phosphohistidine domain"/>
    <property type="match status" value="1"/>
</dbReference>
<evidence type="ECO:0000256" key="6">
    <source>
        <dbReference type="ARBA" id="ARBA00022448"/>
    </source>
</evidence>
<dbReference type="Pfam" id="PF00381">
    <property type="entry name" value="PTS-HPr"/>
    <property type="match status" value="1"/>
</dbReference>
<comment type="similarity">
    <text evidence="4">Belongs to the PEP-utilizing enzyme family.</text>
</comment>
<dbReference type="PROSITE" id="PS51257">
    <property type="entry name" value="PROKAR_LIPOPROTEIN"/>
    <property type="match status" value="1"/>
</dbReference>
<dbReference type="InterPro" id="IPR011055">
    <property type="entry name" value="Dup_hybrid_motif"/>
</dbReference>
<dbReference type="PROSITE" id="PS00371">
    <property type="entry name" value="PTS_EIIA_TYPE_1_HIS"/>
    <property type="match status" value="1"/>
</dbReference>
<dbReference type="EC" id="2.7.3.9" evidence="5"/>
<evidence type="ECO:0000256" key="3">
    <source>
        <dbReference type="ARBA" id="ARBA00004496"/>
    </source>
</evidence>
<proteinExistence type="inferred from homology"/>
<evidence type="ECO:0000313" key="16">
    <source>
        <dbReference type="EMBL" id="GAA4890640.1"/>
    </source>
</evidence>
<dbReference type="InterPro" id="IPR000121">
    <property type="entry name" value="PEP_util_C"/>
</dbReference>
<keyword evidence="17" id="KW-1185">Reference proteome</keyword>
<dbReference type="InterPro" id="IPR036637">
    <property type="entry name" value="Phosphohistidine_dom_sf"/>
</dbReference>
<dbReference type="Pfam" id="PF05524">
    <property type="entry name" value="PEP-utilisers_N"/>
    <property type="match status" value="1"/>
</dbReference>
<dbReference type="PANTHER" id="PTHR46244">
    <property type="entry name" value="PHOSPHOENOLPYRUVATE-PROTEIN PHOSPHOTRANSFERASE"/>
    <property type="match status" value="1"/>
</dbReference>
<keyword evidence="8" id="KW-0762">Sugar transport</keyword>
<dbReference type="PROSITE" id="PS51093">
    <property type="entry name" value="PTS_EIIA_TYPE_1"/>
    <property type="match status" value="1"/>
</dbReference>
<comment type="cofactor">
    <cofactor evidence="2">
        <name>Mg(2+)</name>
        <dbReference type="ChEBI" id="CHEBI:18420"/>
    </cofactor>
</comment>
<comment type="caution">
    <text evidence="16">The sequence shown here is derived from an EMBL/GenBank/DDBJ whole genome shotgun (WGS) entry which is preliminary data.</text>
</comment>
<evidence type="ECO:0000259" key="15">
    <source>
        <dbReference type="PROSITE" id="PS51350"/>
    </source>
</evidence>
<dbReference type="Gene3D" id="3.50.30.10">
    <property type="entry name" value="Phosphohistidine domain"/>
    <property type="match status" value="1"/>
</dbReference>
<dbReference type="NCBIfam" id="TIGR01003">
    <property type="entry name" value="PTS_HPr_family"/>
    <property type="match status" value="1"/>
</dbReference>
<dbReference type="Gene3D" id="3.20.20.60">
    <property type="entry name" value="Phosphoenolpyruvate-binding domains"/>
    <property type="match status" value="1"/>
</dbReference>
<evidence type="ECO:0000256" key="4">
    <source>
        <dbReference type="ARBA" id="ARBA00007837"/>
    </source>
</evidence>
<dbReference type="Gene3D" id="2.70.70.10">
    <property type="entry name" value="Glucose Permease (Domain IIA)"/>
    <property type="match status" value="1"/>
</dbReference>
<evidence type="ECO:0000259" key="14">
    <source>
        <dbReference type="PROSITE" id="PS51093"/>
    </source>
</evidence>
<dbReference type="NCBIfam" id="TIGR01417">
    <property type="entry name" value="PTS_I_fam"/>
    <property type="match status" value="1"/>
</dbReference>
<dbReference type="InterPro" id="IPR015813">
    <property type="entry name" value="Pyrv/PenolPyrv_kinase-like_dom"/>
</dbReference>
<dbReference type="Pfam" id="PF00391">
    <property type="entry name" value="PEP-utilizers"/>
    <property type="match status" value="1"/>
</dbReference>
<dbReference type="PROSITE" id="PS00742">
    <property type="entry name" value="PEP_ENZYMES_2"/>
    <property type="match status" value="1"/>
</dbReference>
<evidence type="ECO:0000256" key="10">
    <source>
        <dbReference type="ARBA" id="ARBA00022683"/>
    </source>
</evidence>
<dbReference type="Pfam" id="PF02896">
    <property type="entry name" value="PEP-utilizers_C"/>
    <property type="match status" value="1"/>
</dbReference>
<sequence>MTVDKPAVIQLLSPFTGIACPLEHVPDPAFAQKMVGDGFAVDPTENVLVAPCDATVTQIHPSRHAVTLTTESGVELLIHIGVDTVKLRGEGFKALVEAGQKVTAKTPLVEVDMDPVAQGVKSMRTVILLTDQDRIASLKTTDATFVQAGDFLFEAQLKADTAAVVDAAQMQASEPVTVINPTGIHARPSAAIVAIAKQFDSAMMLEKDGKQVNARSVVALMGMNIAFGDEVKVLAHGDDADAAIAALVEGLKAGLGEEGADPNAVVEKKAPANDFDIYAEESLLIEKSNDERKVIGIEASAGQAKGTLYVIEAELPAVTEQGTDAAADKAALDKAVAEAKQTLVAFVAELREKGMGQKADIFVAHQELLEDPDVYDTAVAAINSGKSAGFAWAKAIEKQADFLAGMDNALLAGRAADLRDVGGRVSRILAGLSQETIPSDLPENTILVAKDLTPSDTANLDPKRVLAIATVLGGSSSHSAILARAMGIAAMAGVEERVLNLHGSAALMDTTKGQILLNPSDAELAELALQQQRQAEVQAAANAAKDEKAYTTDGVHVEIAGNIAKVSDAPKLVEKGGEAVGLLRSEFLYETSAVFPTEAEQEQAVRDVLTTLGDRPLIVRTLDVGGDKPLPYLPLPEEENPFLGERGIRVGLDKPAVLRQQLRSLLKAADAGRLRIMFPMISSLFELTLAKEILAEEAAKLGIDMSTIEVGIMIEVPSAAVMADMLAPHVDFFSIGTNDLTQYTLAIDRGHPKLAGIADGLHPAVLRLVKMTADAARAAGKWTGVCGGLAGEKDAVPLLVGLGVEELSCSVPVIPEVKHQVRSLSKAECQELAMKAMTCTDAKQVRELMKEFHAAHEAKSNCA</sequence>
<dbReference type="InterPro" id="IPR001127">
    <property type="entry name" value="PTS_EIIA_1_perm"/>
</dbReference>
<evidence type="ECO:0000256" key="11">
    <source>
        <dbReference type="ARBA" id="ARBA00022723"/>
    </source>
</evidence>
<dbReference type="NCBIfam" id="TIGR00830">
    <property type="entry name" value="PTBA"/>
    <property type="match status" value="1"/>
</dbReference>
<name>A0ABP9EZM1_9GAMM</name>
<keyword evidence="7" id="KW-0963">Cytoplasm</keyword>
<dbReference type="InterPro" id="IPR023151">
    <property type="entry name" value="PEP_util_CS"/>
</dbReference>
<feature type="domain" description="PTS EIIA type-1" evidence="14">
    <location>
        <begin position="27"/>
        <end position="131"/>
    </location>
</feature>
<protein>
    <recommendedName>
        <fullName evidence="5">phosphoenolpyruvate--protein phosphotransferase</fullName>
        <ecNumber evidence="5">2.7.3.9</ecNumber>
    </recommendedName>
</protein>
<dbReference type="InterPro" id="IPR008279">
    <property type="entry name" value="PEP-util_enz_mobile_dom"/>
</dbReference>
<dbReference type="Gene3D" id="3.30.1340.10">
    <property type="entry name" value="HPr-like"/>
    <property type="match status" value="1"/>
</dbReference>
<dbReference type="InterPro" id="IPR000032">
    <property type="entry name" value="HPr-like"/>
</dbReference>
<keyword evidence="10" id="KW-0598">Phosphotransferase system</keyword>
<dbReference type="Gene3D" id="1.10.274.10">
    <property type="entry name" value="PtsI, HPr-binding domain"/>
    <property type="match status" value="1"/>
</dbReference>
<comment type="catalytic activity">
    <reaction evidence="1">
        <text>L-histidyl-[protein] + phosphoenolpyruvate = N(pros)-phospho-L-histidyl-[protein] + pyruvate</text>
        <dbReference type="Rhea" id="RHEA:23880"/>
        <dbReference type="Rhea" id="RHEA-COMP:9745"/>
        <dbReference type="Rhea" id="RHEA-COMP:9746"/>
        <dbReference type="ChEBI" id="CHEBI:15361"/>
        <dbReference type="ChEBI" id="CHEBI:29979"/>
        <dbReference type="ChEBI" id="CHEBI:58702"/>
        <dbReference type="ChEBI" id="CHEBI:64837"/>
        <dbReference type="EC" id="2.7.3.9"/>
    </reaction>
</comment>
<keyword evidence="12" id="KW-0418">Kinase</keyword>
<evidence type="ECO:0000256" key="1">
    <source>
        <dbReference type="ARBA" id="ARBA00000683"/>
    </source>
</evidence>
<evidence type="ECO:0000256" key="7">
    <source>
        <dbReference type="ARBA" id="ARBA00022490"/>
    </source>
</evidence>
<dbReference type="InterPro" id="IPR050499">
    <property type="entry name" value="PEP-utilizing_PTS_enzyme"/>
</dbReference>
<evidence type="ECO:0000256" key="8">
    <source>
        <dbReference type="ARBA" id="ARBA00022597"/>
    </source>
</evidence>
<dbReference type="PROSITE" id="PS00369">
    <property type="entry name" value="PTS_HPR_HIS"/>
    <property type="match status" value="1"/>
</dbReference>
<organism evidence="16 17">
    <name type="scientific">Ferrimonas pelagia</name>
    <dbReference type="NCBI Taxonomy" id="1177826"/>
    <lineage>
        <taxon>Bacteria</taxon>
        <taxon>Pseudomonadati</taxon>
        <taxon>Pseudomonadota</taxon>
        <taxon>Gammaproteobacteria</taxon>
        <taxon>Alteromonadales</taxon>
        <taxon>Ferrimonadaceae</taxon>
        <taxon>Ferrimonas</taxon>
    </lineage>
</organism>
<keyword evidence="9" id="KW-0808">Transferase</keyword>
<dbReference type="PROSITE" id="PS51350">
    <property type="entry name" value="PTS_HPR_DOM"/>
    <property type="match status" value="1"/>
</dbReference>
<evidence type="ECO:0000256" key="9">
    <source>
        <dbReference type="ARBA" id="ARBA00022679"/>
    </source>
</evidence>
<dbReference type="Proteomes" id="UP001499988">
    <property type="component" value="Unassembled WGS sequence"/>
</dbReference>
<accession>A0ABP9EZM1</accession>
<feature type="domain" description="HPr" evidence="15">
    <location>
        <begin position="171"/>
        <end position="258"/>
    </location>
</feature>
<keyword evidence="6" id="KW-0813">Transport</keyword>
<dbReference type="PROSITE" id="PS00370">
    <property type="entry name" value="PEP_ENZYMES_PHOS_SITE"/>
    <property type="match status" value="1"/>
</dbReference>
<dbReference type="InterPro" id="IPR035895">
    <property type="entry name" value="HPr-like_sf"/>
</dbReference>
<evidence type="ECO:0000256" key="13">
    <source>
        <dbReference type="ARBA" id="ARBA00022842"/>
    </source>
</evidence>
<dbReference type="InterPro" id="IPR036618">
    <property type="entry name" value="PtsI_HPr-bd_sf"/>
</dbReference>
<dbReference type="InterPro" id="IPR008731">
    <property type="entry name" value="PTS_EIN"/>
</dbReference>
<dbReference type="Pfam" id="PF00358">
    <property type="entry name" value="PTS_EIIA_1"/>
    <property type="match status" value="1"/>
</dbReference>
<reference evidence="17" key="1">
    <citation type="journal article" date="2019" name="Int. J. Syst. Evol. Microbiol.">
        <title>The Global Catalogue of Microorganisms (GCM) 10K type strain sequencing project: providing services to taxonomists for standard genome sequencing and annotation.</title>
        <authorList>
            <consortium name="The Broad Institute Genomics Platform"/>
            <consortium name="The Broad Institute Genome Sequencing Center for Infectious Disease"/>
            <person name="Wu L."/>
            <person name="Ma J."/>
        </authorList>
    </citation>
    <scope>NUCLEOTIDE SEQUENCE [LARGE SCALE GENOMIC DNA]</scope>
    <source>
        <strain evidence="17">JCM 18401</strain>
    </source>
</reference>
<dbReference type="InterPro" id="IPR018274">
    <property type="entry name" value="PEP_util_AS"/>
</dbReference>
<dbReference type="SUPFAM" id="SSF51621">
    <property type="entry name" value="Phosphoenolpyruvate/pyruvate domain"/>
    <property type="match status" value="1"/>
</dbReference>
<dbReference type="InterPro" id="IPR006318">
    <property type="entry name" value="PTS_EI-like"/>
</dbReference>
<keyword evidence="11" id="KW-0479">Metal-binding</keyword>